<dbReference type="AlphaFoldDB" id="A0A2R6NVL2"/>
<evidence type="ECO:0000313" key="2">
    <source>
        <dbReference type="Proteomes" id="UP000186601"/>
    </source>
</evidence>
<gene>
    <name evidence="1" type="ORF">PHLCEN_2v7755</name>
</gene>
<comment type="caution">
    <text evidence="1">The sequence shown here is derived from an EMBL/GenBank/DDBJ whole genome shotgun (WGS) entry which is preliminary data.</text>
</comment>
<accession>A0A2R6NVL2</accession>
<dbReference type="EMBL" id="MLYV02000787">
    <property type="protein sequence ID" value="PSR77565.1"/>
    <property type="molecule type" value="Genomic_DNA"/>
</dbReference>
<sequence>MPCNKNLTHVDLVIQILKAIGIIGNSIHVPEAERRARDFDFVEGYVDCTDKARLAKSQDKK</sequence>
<protein>
    <submittedName>
        <fullName evidence="1">Uncharacterized protein</fullName>
    </submittedName>
</protein>
<dbReference type="Proteomes" id="UP000186601">
    <property type="component" value="Unassembled WGS sequence"/>
</dbReference>
<reference evidence="1 2" key="1">
    <citation type="submission" date="2018-02" db="EMBL/GenBank/DDBJ databases">
        <title>Genome sequence of the basidiomycete white-rot fungus Phlebia centrifuga.</title>
        <authorList>
            <person name="Granchi Z."/>
            <person name="Peng M."/>
            <person name="de Vries R.P."/>
            <person name="Hilden K."/>
            <person name="Makela M.R."/>
            <person name="Grigoriev I."/>
            <person name="Riley R."/>
        </authorList>
    </citation>
    <scope>NUCLEOTIDE SEQUENCE [LARGE SCALE GENOMIC DNA]</scope>
    <source>
        <strain evidence="1 2">FBCC195</strain>
    </source>
</reference>
<proteinExistence type="predicted"/>
<name>A0A2R6NVL2_9APHY</name>
<keyword evidence="2" id="KW-1185">Reference proteome</keyword>
<evidence type="ECO:0000313" key="1">
    <source>
        <dbReference type="EMBL" id="PSR77565.1"/>
    </source>
</evidence>
<organism evidence="1 2">
    <name type="scientific">Hermanssonia centrifuga</name>
    <dbReference type="NCBI Taxonomy" id="98765"/>
    <lineage>
        <taxon>Eukaryota</taxon>
        <taxon>Fungi</taxon>
        <taxon>Dikarya</taxon>
        <taxon>Basidiomycota</taxon>
        <taxon>Agaricomycotina</taxon>
        <taxon>Agaricomycetes</taxon>
        <taxon>Polyporales</taxon>
        <taxon>Meruliaceae</taxon>
        <taxon>Hermanssonia</taxon>
    </lineage>
</organism>